<dbReference type="EMBL" id="BTRK01000001">
    <property type="protein sequence ID" value="GMR31408.1"/>
    <property type="molecule type" value="Genomic_DNA"/>
</dbReference>
<gene>
    <name evidence="1" type="ORF">PMAYCL1PPCAC_01603</name>
</gene>
<evidence type="ECO:0000313" key="1">
    <source>
        <dbReference type="EMBL" id="GMR31408.1"/>
    </source>
</evidence>
<proteinExistence type="predicted"/>
<organism evidence="1 2">
    <name type="scientific">Pristionchus mayeri</name>
    <dbReference type="NCBI Taxonomy" id="1317129"/>
    <lineage>
        <taxon>Eukaryota</taxon>
        <taxon>Metazoa</taxon>
        <taxon>Ecdysozoa</taxon>
        <taxon>Nematoda</taxon>
        <taxon>Chromadorea</taxon>
        <taxon>Rhabditida</taxon>
        <taxon>Rhabditina</taxon>
        <taxon>Diplogasteromorpha</taxon>
        <taxon>Diplogasteroidea</taxon>
        <taxon>Neodiplogasteridae</taxon>
        <taxon>Pristionchus</taxon>
    </lineage>
</organism>
<protein>
    <submittedName>
        <fullName evidence="1">Uncharacterized protein</fullName>
    </submittedName>
</protein>
<feature type="non-terminal residue" evidence="1">
    <location>
        <position position="1"/>
    </location>
</feature>
<evidence type="ECO:0000313" key="2">
    <source>
        <dbReference type="Proteomes" id="UP001328107"/>
    </source>
</evidence>
<dbReference type="Proteomes" id="UP001328107">
    <property type="component" value="Unassembled WGS sequence"/>
</dbReference>
<accession>A0AAN4Z3T0</accession>
<comment type="caution">
    <text evidence="1">The sequence shown here is derived from an EMBL/GenBank/DDBJ whole genome shotgun (WGS) entry which is preliminary data.</text>
</comment>
<name>A0AAN4Z3T0_9BILA</name>
<dbReference type="AlphaFoldDB" id="A0AAN4Z3T0"/>
<reference evidence="2" key="1">
    <citation type="submission" date="2022-10" db="EMBL/GenBank/DDBJ databases">
        <title>Genome assembly of Pristionchus species.</title>
        <authorList>
            <person name="Yoshida K."/>
            <person name="Sommer R.J."/>
        </authorList>
    </citation>
    <scope>NUCLEOTIDE SEQUENCE [LARGE SCALE GENOMIC DNA]</scope>
    <source>
        <strain evidence="2">RS5460</strain>
    </source>
</reference>
<sequence>LSSLRDLAFYNNSKDRSYLFGMDLMAANYSLKRKTGQSGDIFGLYVVSSDAPNYGMPLRVVEGLNSSTFSTTNGLMTIMTRG</sequence>
<keyword evidence="2" id="KW-1185">Reference proteome</keyword>
<feature type="non-terminal residue" evidence="1">
    <location>
        <position position="82"/>
    </location>
</feature>